<feature type="region of interest" description="Disordered" evidence="1">
    <location>
        <begin position="449"/>
        <end position="471"/>
    </location>
</feature>
<name>A0AAE0TT10_9PEZI</name>
<keyword evidence="4" id="KW-1185">Reference proteome</keyword>
<feature type="region of interest" description="Disordered" evidence="1">
    <location>
        <begin position="1"/>
        <end position="77"/>
    </location>
</feature>
<dbReference type="PANTHER" id="PTHR36681">
    <property type="entry name" value="NUCLEAR GTPASE, GERMINAL CENTER-ASSOCIATED, TANDEM DUPLICATE 3"/>
    <property type="match status" value="1"/>
</dbReference>
<evidence type="ECO:0000259" key="2">
    <source>
        <dbReference type="Pfam" id="PF24564"/>
    </source>
</evidence>
<dbReference type="InterPro" id="IPR056024">
    <property type="entry name" value="DUF7605"/>
</dbReference>
<dbReference type="Gene3D" id="3.40.50.300">
    <property type="entry name" value="P-loop containing nucleotide triphosphate hydrolases"/>
    <property type="match status" value="1"/>
</dbReference>
<protein>
    <recommendedName>
        <fullName evidence="2">DUF7605 domain-containing protein</fullName>
    </recommendedName>
</protein>
<comment type="caution">
    <text evidence="3">The sequence shown here is derived from an EMBL/GenBank/DDBJ whole genome shotgun (WGS) entry which is preliminary data.</text>
</comment>
<accession>A0AAE0TT10</accession>
<organism evidence="3 4">
    <name type="scientific">Recurvomyces mirabilis</name>
    <dbReference type="NCBI Taxonomy" id="574656"/>
    <lineage>
        <taxon>Eukaryota</taxon>
        <taxon>Fungi</taxon>
        <taxon>Dikarya</taxon>
        <taxon>Ascomycota</taxon>
        <taxon>Pezizomycotina</taxon>
        <taxon>Dothideomycetes</taxon>
        <taxon>Dothideomycetidae</taxon>
        <taxon>Mycosphaerellales</taxon>
        <taxon>Teratosphaeriaceae</taxon>
        <taxon>Recurvomyces</taxon>
    </lineage>
</organism>
<reference evidence="3" key="1">
    <citation type="submission" date="2023-07" db="EMBL/GenBank/DDBJ databases">
        <title>Black Yeasts Isolated from many extreme environments.</title>
        <authorList>
            <person name="Coleine C."/>
            <person name="Stajich J.E."/>
            <person name="Selbmann L."/>
        </authorList>
    </citation>
    <scope>NUCLEOTIDE SEQUENCE</scope>
    <source>
        <strain evidence="3">CCFEE 5485</strain>
    </source>
</reference>
<dbReference type="Pfam" id="PF24564">
    <property type="entry name" value="DUF7605"/>
    <property type="match status" value="1"/>
</dbReference>
<feature type="compositionally biased region" description="Basic residues" evidence="1">
    <location>
        <begin position="449"/>
        <end position="458"/>
    </location>
</feature>
<evidence type="ECO:0000313" key="3">
    <source>
        <dbReference type="EMBL" id="KAK3670186.1"/>
    </source>
</evidence>
<dbReference type="InterPro" id="IPR027417">
    <property type="entry name" value="P-loop_NTPase"/>
</dbReference>
<sequence length="911" mass="102761">MASSSDPSLGASALGTSPSTSRKRHYATIAEPDEDEVKEEPLSDDESDESDESDKNEEESEGWADTTGPHHAGARAPAYDGSVDVMFDESRRRLQSVIELVERYSLRASSAQTMLDKLWDLQQTPVWTKFRILLVGSSGTGKSSIINNLLDMPSLTKALDTGKRCTDVPTIYEAPLDGQTKAFAAQVQFRSPQVIEKLLHVLLSNFYLWHCESEDGWSEDRRDVIRRTAESAINICCEMFKGKPGFMNQATAIEWLTDRRSIMLDLTVSLLYSWCEEILAAVRDNKTNNDIGLVEAATATELRVLVKHFSHSNSRSDKAQLWPLVEQIRVGIQGRELLQYITIVDCPGSSDDDGLRSEAFERMIHGGCHELWIVDRIGRIASERIVASMLATYGKHLPVLVIATAIDDNVSDGLCEEYEDGGLDVEDLRAQIRLVTRLSERSSKLKRSIQRQSKRRRVSTSNEQRALTTASNSLRELQDQLRSAQQHKFERFVNLRLQYIIRELRDKYGANVAPDEILEIHGVSNKHYAEGKGGLDPVSPRLALSDTGIPSLRKHIFMKEAVASNKIQALRYYLNGDLAALLQSFDSLLQPSASTGHTEMSGIFTSASHRLNAIVSERLQTFPGTIDDGITSHMVRSIPAYLDHAIVELNKRRKWNHQTAKAFIWKNGRHSTRREPFRQSWDQHFSEAAVAALQTEWSSFAPQLDTFLDDFELSILDVLDQLKKEYNGRAVCENADRKRFKDTTTAYTHRTRRELRLFRSTLRDSMKSTVVCAVTDSAANYFSCAMFAAYKKCQDFTKGRGIMERYFDALESHIRSTDGLRTPFEVMIVRFCETLEKNFETSARELLSKLVVLMNEMRNDLLEIVDADADTAILGLRPDLARAKADFEQWIVDSNGLLAQLESRYAAGVAQ</sequence>
<dbReference type="Proteomes" id="UP001274830">
    <property type="component" value="Unassembled WGS sequence"/>
</dbReference>
<proteinExistence type="predicted"/>
<gene>
    <name evidence="3" type="ORF">LTR78_009942</name>
</gene>
<dbReference type="AlphaFoldDB" id="A0AAE0TT10"/>
<feature type="domain" description="DUF7605" evidence="2">
    <location>
        <begin position="645"/>
        <end position="817"/>
    </location>
</feature>
<dbReference type="EMBL" id="JAUTXT010000061">
    <property type="protein sequence ID" value="KAK3670186.1"/>
    <property type="molecule type" value="Genomic_DNA"/>
</dbReference>
<dbReference type="SUPFAM" id="SSF52540">
    <property type="entry name" value="P-loop containing nucleoside triphosphate hydrolases"/>
    <property type="match status" value="2"/>
</dbReference>
<feature type="compositionally biased region" description="Polar residues" evidence="1">
    <location>
        <begin position="460"/>
        <end position="471"/>
    </location>
</feature>
<evidence type="ECO:0000256" key="1">
    <source>
        <dbReference type="SAM" id="MobiDB-lite"/>
    </source>
</evidence>
<feature type="compositionally biased region" description="Acidic residues" evidence="1">
    <location>
        <begin position="31"/>
        <end position="62"/>
    </location>
</feature>
<dbReference type="PANTHER" id="PTHR36681:SF3">
    <property type="entry name" value="NUCLEAR GTPASE, GERMINAL CENTER-ASSOCIATED, TANDEM DUPLICATE 3"/>
    <property type="match status" value="1"/>
</dbReference>
<evidence type="ECO:0000313" key="4">
    <source>
        <dbReference type="Proteomes" id="UP001274830"/>
    </source>
</evidence>